<reference evidence="3" key="1">
    <citation type="submission" date="2022-12" db="EMBL/GenBank/DDBJ databases">
        <authorList>
            <person name="Alioto T."/>
            <person name="Alioto T."/>
            <person name="Gomez Garrido J."/>
        </authorList>
    </citation>
    <scope>NUCLEOTIDE SEQUENCE</scope>
</reference>
<keyword evidence="4" id="KW-1185">Reference proteome</keyword>
<dbReference type="EMBL" id="OX395133">
    <property type="protein sequence ID" value="CAI5781507.1"/>
    <property type="molecule type" value="Genomic_DNA"/>
</dbReference>
<dbReference type="InterPro" id="IPR033704">
    <property type="entry name" value="dUTPase_trimeric"/>
</dbReference>
<accession>A0AA35PE85</accession>
<organism evidence="3 4">
    <name type="scientific">Podarcis lilfordi</name>
    <name type="common">Lilford's wall lizard</name>
    <dbReference type="NCBI Taxonomy" id="74358"/>
    <lineage>
        <taxon>Eukaryota</taxon>
        <taxon>Metazoa</taxon>
        <taxon>Chordata</taxon>
        <taxon>Craniata</taxon>
        <taxon>Vertebrata</taxon>
        <taxon>Euteleostomi</taxon>
        <taxon>Lepidosauria</taxon>
        <taxon>Squamata</taxon>
        <taxon>Bifurcata</taxon>
        <taxon>Unidentata</taxon>
        <taxon>Episquamata</taxon>
        <taxon>Laterata</taxon>
        <taxon>Lacertibaenia</taxon>
        <taxon>Lacertidae</taxon>
        <taxon>Podarcis</taxon>
    </lineage>
</organism>
<dbReference type="Pfam" id="PF00692">
    <property type="entry name" value="dUTPase"/>
    <property type="match status" value="1"/>
</dbReference>
<dbReference type="GO" id="GO:0016787">
    <property type="term" value="F:hydrolase activity"/>
    <property type="evidence" value="ECO:0007669"/>
    <property type="project" value="UniProtKB-KW"/>
</dbReference>
<dbReference type="CDD" id="cd07557">
    <property type="entry name" value="trimeric_dUTPase"/>
    <property type="match status" value="1"/>
</dbReference>
<dbReference type="Gene3D" id="2.70.40.10">
    <property type="match status" value="1"/>
</dbReference>
<dbReference type="Proteomes" id="UP001178461">
    <property type="component" value="Chromosome 8"/>
</dbReference>
<evidence type="ECO:0000259" key="2">
    <source>
        <dbReference type="Pfam" id="PF00692"/>
    </source>
</evidence>
<dbReference type="InterPro" id="IPR036157">
    <property type="entry name" value="dUTPase-like_sf"/>
</dbReference>
<protein>
    <submittedName>
        <fullName evidence="3">XP_039396470.1uncharacterized protein LOC120406162</fullName>
    </submittedName>
</protein>
<name>A0AA35PE85_9SAUR</name>
<dbReference type="SUPFAM" id="SSF51283">
    <property type="entry name" value="dUTPase-like"/>
    <property type="match status" value="1"/>
</dbReference>
<keyword evidence="1" id="KW-0378">Hydrolase</keyword>
<feature type="domain" description="dUTPase-like" evidence="2">
    <location>
        <begin position="58"/>
        <end position="130"/>
    </location>
</feature>
<dbReference type="AlphaFoldDB" id="A0AA35PE85"/>
<evidence type="ECO:0000313" key="4">
    <source>
        <dbReference type="Proteomes" id="UP001178461"/>
    </source>
</evidence>
<sequence>MSVARAMRCPCLPAQSKQPLSLLVTALIASAQAILPSTAEPLAGGANKDGAASKAKPSEFAIDLINQETKDSVLPGEIVLMPTQLAGPLPPKVAGLILPKFSAAKEGIQVIPGVLDPDYVGTIMVQLWSHMPMQLKRLLAVVQRIGEKKLLLTLSRAHPTFLWPAGSCRVGTPPGQLVVALSLKMVDQDGV</sequence>
<dbReference type="InterPro" id="IPR029054">
    <property type="entry name" value="dUTPase-like"/>
</dbReference>
<evidence type="ECO:0000313" key="3">
    <source>
        <dbReference type="EMBL" id="CAI5781507.1"/>
    </source>
</evidence>
<evidence type="ECO:0000256" key="1">
    <source>
        <dbReference type="ARBA" id="ARBA00022801"/>
    </source>
</evidence>
<gene>
    <name evidence="3" type="ORF">PODLI_1B010654</name>
</gene>
<proteinExistence type="predicted"/>